<dbReference type="Gene3D" id="3.40.50.720">
    <property type="entry name" value="NAD(P)-binding Rossmann-like Domain"/>
    <property type="match status" value="1"/>
</dbReference>
<dbReference type="eggNOG" id="COG1748">
    <property type="taxonomic scope" value="Bacteria"/>
</dbReference>
<sequence>MGGAHVRKVLLLGSTGAVGSGCLDVLSRRDDLAIVIAGRDEARLRAVASTKRSGVEVTRLDIADVPAVTATAAHCDIVVNCAGPSYRFSSDVARAAVGAGAAYVDPGGDQTLLDSLAAIETTAPVVLQTGVQPGLSGLLLRALALRHPERIENMHAWCGGLQPLTAAAVHEYLASLESPHSYPASALRGGAVRRVRNEECVPAPAQYFPDTASVHPHLDSETIAVAAQLGIGKVWWANVLDGARTIRAIHLLAAEDRQGCRDKDLREVLAAVKLDLFGRAAYFAIVCAAQSDSVSTTLAVTCENSYRVSGALAAFAAQRVTRMTAGVHPFWTVDDPWDVLAFLAATVP</sequence>
<dbReference type="PANTHER" id="PTHR43781">
    <property type="entry name" value="SACCHAROPINE DEHYDROGENASE"/>
    <property type="match status" value="1"/>
</dbReference>
<dbReference type="InterPro" id="IPR036291">
    <property type="entry name" value="NAD(P)-bd_dom_sf"/>
</dbReference>
<organism evidence="3 4">
    <name type="scientific">Mycolicibacterium paratuberculosis (strain ATCC BAA-968 / K-10)</name>
    <name type="common">Mycobacterium paratuberculosis</name>
    <dbReference type="NCBI Taxonomy" id="262316"/>
    <lineage>
        <taxon>Bacteria</taxon>
        <taxon>Bacillati</taxon>
        <taxon>Actinomycetota</taxon>
        <taxon>Actinomycetes</taxon>
        <taxon>Mycobacteriales</taxon>
        <taxon>Mycobacteriaceae</taxon>
        <taxon>Mycobacterium</taxon>
        <taxon>Mycobacterium avium complex (MAC)</taxon>
    </lineage>
</organism>
<feature type="domain" description="Saccharopine dehydrogenase NADP binding" evidence="2">
    <location>
        <begin position="9"/>
        <end position="106"/>
    </location>
</feature>
<protein>
    <recommendedName>
        <fullName evidence="2">Saccharopine dehydrogenase NADP binding domain-containing protein</fullName>
    </recommendedName>
</protein>
<dbReference type="Proteomes" id="UP000000580">
    <property type="component" value="Chromosome"/>
</dbReference>
<accession>Q73TH5</accession>
<dbReference type="HOGENOM" id="CLU_044850_1_0_11"/>
<gene>
    <name evidence="3" type="ordered locus">MAP_3743</name>
</gene>
<dbReference type="SMR" id="Q73TH5"/>
<dbReference type="AlphaFoldDB" id="Q73TH5"/>
<dbReference type="Pfam" id="PF03435">
    <property type="entry name" value="Sacchrp_dh_NADP"/>
    <property type="match status" value="1"/>
</dbReference>
<proteinExistence type="inferred from homology"/>
<dbReference type="SUPFAM" id="SSF51735">
    <property type="entry name" value="NAD(P)-binding Rossmann-fold domains"/>
    <property type="match status" value="1"/>
</dbReference>
<evidence type="ECO:0000256" key="1">
    <source>
        <dbReference type="ARBA" id="ARBA00010591"/>
    </source>
</evidence>
<evidence type="ECO:0000259" key="2">
    <source>
        <dbReference type="Pfam" id="PF03435"/>
    </source>
</evidence>
<keyword evidence="4" id="KW-1185">Reference proteome</keyword>
<dbReference type="EMBL" id="AE016958">
    <property type="protein sequence ID" value="AAS06293.1"/>
    <property type="molecule type" value="Genomic_DNA"/>
</dbReference>
<dbReference type="KEGG" id="mpa:MAP_3743"/>
<comment type="similarity">
    <text evidence="1">Belongs to the saccharopine dehydrogenase family. Enoyl reductase subfamily.</text>
</comment>
<name>Q73TH5_MYCPA</name>
<dbReference type="PANTHER" id="PTHR43781:SF1">
    <property type="entry name" value="SACCHAROPINE DEHYDROGENASE"/>
    <property type="match status" value="1"/>
</dbReference>
<reference evidence="3 4" key="1">
    <citation type="journal article" date="2005" name="Proc. Natl. Acad. Sci. U.S.A.">
        <title>The complete genome sequence of Mycobacterium avium subspecies paratuberculosis.</title>
        <authorList>
            <person name="Li L."/>
            <person name="Bannantine J.P."/>
            <person name="Zhang Q."/>
            <person name="Amonsin A."/>
            <person name="May B.J."/>
            <person name="Alt D."/>
            <person name="Banerji N."/>
            <person name="Kanjilal S."/>
            <person name="Kapur V."/>
        </authorList>
    </citation>
    <scope>NUCLEOTIDE SEQUENCE [LARGE SCALE GENOMIC DNA]</scope>
    <source>
        <strain evidence="4">ATCC BAA-968 / K-10</strain>
    </source>
</reference>
<dbReference type="PROSITE" id="PS51257">
    <property type="entry name" value="PROKAR_LIPOPROTEIN"/>
    <property type="match status" value="1"/>
</dbReference>
<dbReference type="InterPro" id="IPR005097">
    <property type="entry name" value="Sacchrp_dh_NADP-bd"/>
</dbReference>
<evidence type="ECO:0000313" key="4">
    <source>
        <dbReference type="Proteomes" id="UP000000580"/>
    </source>
</evidence>
<dbReference type="STRING" id="262316.MAP_3743"/>
<evidence type="ECO:0000313" key="3">
    <source>
        <dbReference type="EMBL" id="AAS06293.1"/>
    </source>
</evidence>